<feature type="signal peptide" evidence="1">
    <location>
        <begin position="1"/>
        <end position="19"/>
    </location>
</feature>
<accession>A0AAN7W3D4</accession>
<feature type="chain" id="PRO_5043032523" evidence="1">
    <location>
        <begin position="20"/>
        <end position="63"/>
    </location>
</feature>
<gene>
    <name evidence="2" type="ORF">LTR97_006743</name>
</gene>
<reference evidence="2" key="1">
    <citation type="submission" date="2023-08" db="EMBL/GenBank/DDBJ databases">
        <title>Black Yeasts Isolated from many extreme environments.</title>
        <authorList>
            <person name="Coleine C."/>
            <person name="Stajich J.E."/>
            <person name="Selbmann L."/>
        </authorList>
    </citation>
    <scope>NUCLEOTIDE SEQUENCE</scope>
    <source>
        <strain evidence="2">CCFEE 5810</strain>
    </source>
</reference>
<name>A0AAN7W3D4_9PEZI</name>
<evidence type="ECO:0000313" key="2">
    <source>
        <dbReference type="EMBL" id="KAK5699094.1"/>
    </source>
</evidence>
<comment type="caution">
    <text evidence="2">The sequence shown here is derived from an EMBL/GenBank/DDBJ whole genome shotgun (WGS) entry which is preliminary data.</text>
</comment>
<sequence length="63" mass="6759">MRSTLFLAPLLAAIGGTKAQHGHVEIPEVEEYLDPLPWAIADVLAPPIPKTHQASAAKAYRSV</sequence>
<organism evidence="2 3">
    <name type="scientific">Elasticomyces elasticus</name>
    <dbReference type="NCBI Taxonomy" id="574655"/>
    <lineage>
        <taxon>Eukaryota</taxon>
        <taxon>Fungi</taxon>
        <taxon>Dikarya</taxon>
        <taxon>Ascomycota</taxon>
        <taxon>Pezizomycotina</taxon>
        <taxon>Dothideomycetes</taxon>
        <taxon>Dothideomycetidae</taxon>
        <taxon>Mycosphaerellales</taxon>
        <taxon>Teratosphaeriaceae</taxon>
        <taxon>Elasticomyces</taxon>
    </lineage>
</organism>
<proteinExistence type="predicted"/>
<dbReference type="EMBL" id="JAVRQU010000009">
    <property type="protein sequence ID" value="KAK5699094.1"/>
    <property type="molecule type" value="Genomic_DNA"/>
</dbReference>
<keyword evidence="1" id="KW-0732">Signal</keyword>
<evidence type="ECO:0000256" key="1">
    <source>
        <dbReference type="SAM" id="SignalP"/>
    </source>
</evidence>
<dbReference type="Proteomes" id="UP001310594">
    <property type="component" value="Unassembled WGS sequence"/>
</dbReference>
<dbReference type="AlphaFoldDB" id="A0AAN7W3D4"/>
<evidence type="ECO:0000313" key="3">
    <source>
        <dbReference type="Proteomes" id="UP001310594"/>
    </source>
</evidence>
<protein>
    <submittedName>
        <fullName evidence="2">Uncharacterized protein</fullName>
    </submittedName>
</protein>